<dbReference type="AlphaFoldDB" id="A0A3B0Y1M8"/>
<dbReference type="EMBL" id="UOFJ01000434">
    <property type="protein sequence ID" value="VAW69497.1"/>
    <property type="molecule type" value="Genomic_DNA"/>
</dbReference>
<feature type="domain" description="Immunity MXAN-0049 protein" evidence="1">
    <location>
        <begin position="30"/>
        <end position="187"/>
    </location>
</feature>
<proteinExistence type="predicted"/>
<accession>A0A3B0Y1M8</accession>
<sequence length="196" mass="22858">MLQAEYYVLMREKNNHYPLFSWDQKSGEFGMGKPVEFKDPVKMRLGQPIPPKPEWVDFHKAPDLVVSERIAEVLAPLDIYGIQLVPAEVRNSKDPFSEVKNYYFLHVWNRIHCLDGENSEIRTNRAGNIIYSIDKFVLDEKTLGMFELRKRLIFELTEDTSVTLVHQSIKDAIMAINPKGFRFVKATDWYSNIAFD</sequence>
<reference evidence="2" key="1">
    <citation type="submission" date="2018-06" db="EMBL/GenBank/DDBJ databases">
        <authorList>
            <person name="Zhirakovskaya E."/>
        </authorList>
    </citation>
    <scope>NUCLEOTIDE SEQUENCE</scope>
</reference>
<gene>
    <name evidence="2" type="ORF">MNBD_GAMMA10-65</name>
</gene>
<evidence type="ECO:0000259" key="1">
    <source>
        <dbReference type="Pfam" id="PF07791"/>
    </source>
</evidence>
<evidence type="ECO:0000313" key="2">
    <source>
        <dbReference type="EMBL" id="VAW69497.1"/>
    </source>
</evidence>
<dbReference type="Pfam" id="PF07791">
    <property type="entry name" value="Imm11"/>
    <property type="match status" value="1"/>
</dbReference>
<protein>
    <recommendedName>
        <fullName evidence="1">Immunity MXAN-0049 protein domain-containing protein</fullName>
    </recommendedName>
</protein>
<name>A0A3B0Y1M8_9ZZZZ</name>
<organism evidence="2">
    <name type="scientific">hydrothermal vent metagenome</name>
    <dbReference type="NCBI Taxonomy" id="652676"/>
    <lineage>
        <taxon>unclassified sequences</taxon>
        <taxon>metagenomes</taxon>
        <taxon>ecological metagenomes</taxon>
    </lineage>
</organism>
<dbReference type="InterPro" id="IPR012433">
    <property type="entry name" value="Imm11"/>
</dbReference>